<dbReference type="AlphaFoldDB" id="A0A238L2Q1"/>
<gene>
    <name evidence="5" type="primary">exuR_2</name>
    <name evidence="5" type="ORF">PEV8663_03922</name>
</gene>
<keyword evidence="3" id="KW-0804">Transcription</keyword>
<keyword evidence="6" id="KW-1185">Reference proteome</keyword>
<dbReference type="InterPro" id="IPR010982">
    <property type="entry name" value="Lambda_DNA-bd_dom_sf"/>
</dbReference>
<dbReference type="Proteomes" id="UP000220836">
    <property type="component" value="Unassembled WGS sequence"/>
</dbReference>
<dbReference type="RefSeq" id="WP_097806362.1">
    <property type="nucleotide sequence ID" value="NZ_CBDIHF020000004.1"/>
</dbReference>
<organism evidence="5 6">
    <name type="scientific">Pelagimonas varians</name>
    <dbReference type="NCBI Taxonomy" id="696760"/>
    <lineage>
        <taxon>Bacteria</taxon>
        <taxon>Pseudomonadati</taxon>
        <taxon>Pseudomonadota</taxon>
        <taxon>Alphaproteobacteria</taxon>
        <taxon>Rhodobacterales</taxon>
        <taxon>Roseobacteraceae</taxon>
        <taxon>Pelagimonas</taxon>
    </lineage>
</organism>
<dbReference type="PANTHER" id="PTHR30146">
    <property type="entry name" value="LACI-RELATED TRANSCRIPTIONAL REPRESSOR"/>
    <property type="match status" value="1"/>
</dbReference>
<name>A0A238L2Q1_9RHOB</name>
<keyword evidence="2" id="KW-0238">DNA-binding</keyword>
<dbReference type="Pfam" id="PF00356">
    <property type="entry name" value="LacI"/>
    <property type="match status" value="1"/>
</dbReference>
<dbReference type="PANTHER" id="PTHR30146:SF153">
    <property type="entry name" value="LACTOSE OPERON REPRESSOR"/>
    <property type="match status" value="1"/>
</dbReference>
<reference evidence="5 6" key="1">
    <citation type="submission" date="2017-05" db="EMBL/GenBank/DDBJ databases">
        <authorList>
            <person name="Song R."/>
            <person name="Chenine A.L."/>
            <person name="Ruprecht R.M."/>
        </authorList>
    </citation>
    <scope>NUCLEOTIDE SEQUENCE [LARGE SCALE GENOMIC DNA]</scope>
    <source>
        <strain evidence="5 6">CECT 8663</strain>
    </source>
</reference>
<evidence type="ECO:0000256" key="1">
    <source>
        <dbReference type="ARBA" id="ARBA00023015"/>
    </source>
</evidence>
<sequence length="326" mass="35531">MSERVTIKSIAKDLGISHMTVSRALSNHPNVMKATRDAVKQRARELGYVKNAAASAMRGDETQIIGLLLPNIVNEFYAQFANTMALACEAKSLQLVIHLTGDNIANEEKALERLHQIQVQRVVMVPTPGKSEKSVLHLRDTSVIQLIRQRDIGRPTPTILVDDSPAIRDAVAHLAAQGHQRIAYIGADKELTSGRSRLAAFREGLKRTELTEIPELICTGGPSKEMGQTHARRILNEKRATAMVCGGFEISNGALGALMETGLQPSENLSFIGYGDPSFYTWVGRGISTVAVPVEPLAYKAVDLLTGRADPASDHIHRFVASLIVR</sequence>
<evidence type="ECO:0000313" key="5">
    <source>
        <dbReference type="EMBL" id="SMX48712.1"/>
    </source>
</evidence>
<dbReference type="CDD" id="cd01392">
    <property type="entry name" value="HTH_LacI"/>
    <property type="match status" value="1"/>
</dbReference>
<accession>A0A238L2Q1</accession>
<dbReference type="SUPFAM" id="SSF47413">
    <property type="entry name" value="lambda repressor-like DNA-binding domains"/>
    <property type="match status" value="1"/>
</dbReference>
<dbReference type="Pfam" id="PF13377">
    <property type="entry name" value="Peripla_BP_3"/>
    <property type="match status" value="1"/>
</dbReference>
<keyword evidence="1" id="KW-0805">Transcription regulation</keyword>
<dbReference type="SUPFAM" id="SSF53822">
    <property type="entry name" value="Periplasmic binding protein-like I"/>
    <property type="match status" value="1"/>
</dbReference>
<dbReference type="Gene3D" id="3.40.50.2300">
    <property type="match status" value="2"/>
</dbReference>
<feature type="domain" description="HTH lacI-type" evidence="4">
    <location>
        <begin position="5"/>
        <end position="59"/>
    </location>
</feature>
<dbReference type="Gene3D" id="1.10.260.40">
    <property type="entry name" value="lambda repressor-like DNA-binding domains"/>
    <property type="match status" value="1"/>
</dbReference>
<dbReference type="InterPro" id="IPR046335">
    <property type="entry name" value="LacI/GalR-like_sensor"/>
</dbReference>
<dbReference type="PROSITE" id="PS50932">
    <property type="entry name" value="HTH_LACI_2"/>
    <property type="match status" value="1"/>
</dbReference>
<dbReference type="SMART" id="SM00354">
    <property type="entry name" value="HTH_LACI"/>
    <property type="match status" value="1"/>
</dbReference>
<dbReference type="InterPro" id="IPR000843">
    <property type="entry name" value="HTH_LacI"/>
</dbReference>
<evidence type="ECO:0000259" key="4">
    <source>
        <dbReference type="PROSITE" id="PS50932"/>
    </source>
</evidence>
<dbReference type="EMBL" id="FXYH01000018">
    <property type="protein sequence ID" value="SMX48712.1"/>
    <property type="molecule type" value="Genomic_DNA"/>
</dbReference>
<evidence type="ECO:0000256" key="3">
    <source>
        <dbReference type="ARBA" id="ARBA00023163"/>
    </source>
</evidence>
<dbReference type="OrthoDB" id="8433438at2"/>
<evidence type="ECO:0000256" key="2">
    <source>
        <dbReference type="ARBA" id="ARBA00023125"/>
    </source>
</evidence>
<proteinExistence type="predicted"/>
<dbReference type="GO" id="GO:0000976">
    <property type="term" value="F:transcription cis-regulatory region binding"/>
    <property type="evidence" value="ECO:0007669"/>
    <property type="project" value="TreeGrafter"/>
</dbReference>
<dbReference type="CDD" id="cd06267">
    <property type="entry name" value="PBP1_LacI_sugar_binding-like"/>
    <property type="match status" value="1"/>
</dbReference>
<dbReference type="GO" id="GO:0003700">
    <property type="term" value="F:DNA-binding transcription factor activity"/>
    <property type="evidence" value="ECO:0007669"/>
    <property type="project" value="TreeGrafter"/>
</dbReference>
<protein>
    <submittedName>
        <fullName evidence="5">Putative HTH-type transcriptional repressor ExuR</fullName>
    </submittedName>
</protein>
<dbReference type="InterPro" id="IPR028082">
    <property type="entry name" value="Peripla_BP_I"/>
</dbReference>
<evidence type="ECO:0000313" key="6">
    <source>
        <dbReference type="Proteomes" id="UP000220836"/>
    </source>
</evidence>